<dbReference type="Proteomes" id="UP001432027">
    <property type="component" value="Unassembled WGS sequence"/>
</dbReference>
<protein>
    <submittedName>
        <fullName evidence="1">Uncharacterized protein</fullName>
    </submittedName>
</protein>
<keyword evidence="2" id="KW-1185">Reference proteome</keyword>
<gene>
    <name evidence="1" type="ORF">PENTCL1PPCAC_23990</name>
</gene>
<reference evidence="1" key="1">
    <citation type="submission" date="2023-10" db="EMBL/GenBank/DDBJ databases">
        <title>Genome assembly of Pristionchus species.</title>
        <authorList>
            <person name="Yoshida K."/>
            <person name="Sommer R.J."/>
        </authorList>
    </citation>
    <scope>NUCLEOTIDE SEQUENCE</scope>
    <source>
        <strain evidence="1">RS0144</strain>
    </source>
</reference>
<sequence length="91" mass="10510">IDCFFSVDIRKRARRQVLFLLESHFPRLRGGVSRPYVIPISCDSNLVPKTGFEDATALTGSRFDIARQMKRSIRCSVTSMLILREHQTFCF</sequence>
<comment type="caution">
    <text evidence="1">The sequence shown here is derived from an EMBL/GenBank/DDBJ whole genome shotgun (WGS) entry which is preliminary data.</text>
</comment>
<evidence type="ECO:0000313" key="2">
    <source>
        <dbReference type="Proteomes" id="UP001432027"/>
    </source>
</evidence>
<organism evidence="1 2">
    <name type="scientific">Pristionchus entomophagus</name>
    <dbReference type="NCBI Taxonomy" id="358040"/>
    <lineage>
        <taxon>Eukaryota</taxon>
        <taxon>Metazoa</taxon>
        <taxon>Ecdysozoa</taxon>
        <taxon>Nematoda</taxon>
        <taxon>Chromadorea</taxon>
        <taxon>Rhabditida</taxon>
        <taxon>Rhabditina</taxon>
        <taxon>Diplogasteromorpha</taxon>
        <taxon>Diplogasteroidea</taxon>
        <taxon>Neodiplogasteridae</taxon>
        <taxon>Pristionchus</taxon>
    </lineage>
</organism>
<feature type="non-terminal residue" evidence="1">
    <location>
        <position position="1"/>
    </location>
</feature>
<dbReference type="AlphaFoldDB" id="A0AAV5U4L2"/>
<evidence type="ECO:0000313" key="1">
    <source>
        <dbReference type="EMBL" id="GMT01816.1"/>
    </source>
</evidence>
<name>A0AAV5U4L2_9BILA</name>
<accession>A0AAV5U4L2</accession>
<proteinExistence type="predicted"/>
<dbReference type="EMBL" id="BTSX01000005">
    <property type="protein sequence ID" value="GMT01816.1"/>
    <property type="molecule type" value="Genomic_DNA"/>
</dbReference>